<reference evidence="1" key="2">
    <citation type="journal article" date="2015" name="Fish Shellfish Immunol.">
        <title>Early steps in the European eel (Anguilla anguilla)-Vibrio vulnificus interaction in the gills: Role of the RtxA13 toxin.</title>
        <authorList>
            <person name="Callol A."/>
            <person name="Pajuelo D."/>
            <person name="Ebbesson L."/>
            <person name="Teles M."/>
            <person name="MacKenzie S."/>
            <person name="Amaro C."/>
        </authorList>
    </citation>
    <scope>NUCLEOTIDE SEQUENCE</scope>
</reference>
<evidence type="ECO:0000313" key="1">
    <source>
        <dbReference type="EMBL" id="JAH55481.1"/>
    </source>
</evidence>
<dbReference type="AlphaFoldDB" id="A0A0E9TPH7"/>
<proteinExistence type="predicted"/>
<reference evidence="1" key="1">
    <citation type="submission" date="2014-11" db="EMBL/GenBank/DDBJ databases">
        <authorList>
            <person name="Amaro Gonzalez C."/>
        </authorList>
    </citation>
    <scope>NUCLEOTIDE SEQUENCE</scope>
</reference>
<organism evidence="1">
    <name type="scientific">Anguilla anguilla</name>
    <name type="common">European freshwater eel</name>
    <name type="synonym">Muraena anguilla</name>
    <dbReference type="NCBI Taxonomy" id="7936"/>
    <lineage>
        <taxon>Eukaryota</taxon>
        <taxon>Metazoa</taxon>
        <taxon>Chordata</taxon>
        <taxon>Craniata</taxon>
        <taxon>Vertebrata</taxon>
        <taxon>Euteleostomi</taxon>
        <taxon>Actinopterygii</taxon>
        <taxon>Neopterygii</taxon>
        <taxon>Teleostei</taxon>
        <taxon>Anguilliformes</taxon>
        <taxon>Anguillidae</taxon>
        <taxon>Anguilla</taxon>
    </lineage>
</organism>
<name>A0A0E9TPH7_ANGAN</name>
<accession>A0A0E9TPH7</accession>
<protein>
    <submittedName>
        <fullName evidence="1">Uncharacterized protein</fullName>
    </submittedName>
</protein>
<sequence>MLDSEMSVCITDDTHITIPKCIEAQGAVPCAHGRASTAGCVKLVELKGLRALPRPCYRPVGLGSLAHA</sequence>
<dbReference type="EMBL" id="GBXM01053096">
    <property type="protein sequence ID" value="JAH55481.1"/>
    <property type="molecule type" value="Transcribed_RNA"/>
</dbReference>